<accession>A0ABN1R9D6</accession>
<organism evidence="1 2">
    <name type="scientific">Actinocorallia libanotica</name>
    <dbReference type="NCBI Taxonomy" id="46162"/>
    <lineage>
        <taxon>Bacteria</taxon>
        <taxon>Bacillati</taxon>
        <taxon>Actinomycetota</taxon>
        <taxon>Actinomycetes</taxon>
        <taxon>Streptosporangiales</taxon>
        <taxon>Thermomonosporaceae</taxon>
        <taxon>Actinocorallia</taxon>
    </lineage>
</organism>
<evidence type="ECO:0000313" key="1">
    <source>
        <dbReference type="EMBL" id="GAA0953556.1"/>
    </source>
</evidence>
<protein>
    <submittedName>
        <fullName evidence="1">Uncharacterized protein</fullName>
    </submittedName>
</protein>
<sequence length="289" mass="32238">MSHLPEYCASLSSDEAERHLTIDFLKGGEDLPESVLDASSIPLGDELRWATAPIRELCDEAMKRFEDGDRESADAWLAPRLHATLRLTRAEAANRGLWNYLALRIAPDYVFWRHPGRPSKENDRITNRERFSGRITRQAFARLWWAAELFRDGYDYRSVEIACGKPQDLLNTILSTEIIRHRPTAQALLRLVADGTVATSDHVNELSKALNAAGMTLVYEVIAPDAPLDTDAYRTWVDERGNSNIPFDALPDGPDDGRALPGAVNSLLSLFRRLFEERPGVGGAPNGSL</sequence>
<dbReference type="InterPro" id="IPR045920">
    <property type="entry name" value="DUF6339"/>
</dbReference>
<evidence type="ECO:0000313" key="2">
    <source>
        <dbReference type="Proteomes" id="UP001500665"/>
    </source>
</evidence>
<dbReference type="Pfam" id="PF19866">
    <property type="entry name" value="DUF6339"/>
    <property type="match status" value="1"/>
</dbReference>
<reference evidence="1 2" key="1">
    <citation type="journal article" date="2019" name="Int. J. Syst. Evol. Microbiol.">
        <title>The Global Catalogue of Microorganisms (GCM) 10K type strain sequencing project: providing services to taxonomists for standard genome sequencing and annotation.</title>
        <authorList>
            <consortium name="The Broad Institute Genomics Platform"/>
            <consortium name="The Broad Institute Genome Sequencing Center for Infectious Disease"/>
            <person name="Wu L."/>
            <person name="Ma J."/>
        </authorList>
    </citation>
    <scope>NUCLEOTIDE SEQUENCE [LARGE SCALE GENOMIC DNA]</scope>
    <source>
        <strain evidence="1 2">JCM 10696</strain>
    </source>
</reference>
<dbReference type="EMBL" id="BAAAHH010000013">
    <property type="protein sequence ID" value="GAA0953556.1"/>
    <property type="molecule type" value="Genomic_DNA"/>
</dbReference>
<proteinExistence type="predicted"/>
<name>A0ABN1R9D6_9ACTN</name>
<keyword evidence="2" id="KW-1185">Reference proteome</keyword>
<comment type="caution">
    <text evidence="1">The sequence shown here is derived from an EMBL/GenBank/DDBJ whole genome shotgun (WGS) entry which is preliminary data.</text>
</comment>
<gene>
    <name evidence="1" type="ORF">GCM10009550_35700</name>
</gene>
<dbReference type="Proteomes" id="UP001500665">
    <property type="component" value="Unassembled WGS sequence"/>
</dbReference>